<evidence type="ECO:0000259" key="5">
    <source>
        <dbReference type="PROSITE" id="PS51459"/>
    </source>
</evidence>
<dbReference type="GO" id="GO:0005524">
    <property type="term" value="F:ATP binding"/>
    <property type="evidence" value="ECO:0007669"/>
    <property type="project" value="UniProtKB-KW"/>
</dbReference>
<gene>
    <name evidence="6" type="ORF">B842_00390</name>
</gene>
<dbReference type="SUPFAM" id="SSF140931">
    <property type="entry name" value="Fic-like"/>
    <property type="match status" value="1"/>
</dbReference>
<dbReference type="KEGG" id="chm:B842_00390"/>
<evidence type="ECO:0000256" key="2">
    <source>
        <dbReference type="ARBA" id="ARBA00023163"/>
    </source>
</evidence>
<keyword evidence="1" id="KW-0805">Transcription regulation</keyword>
<feature type="binding site" evidence="4">
    <location>
        <position position="280"/>
    </location>
    <ligand>
        <name>ATP</name>
        <dbReference type="ChEBI" id="CHEBI:30616"/>
    </ligand>
</feature>
<dbReference type="HOGENOM" id="CLU_051003_0_0_11"/>
<feature type="active site" evidence="3">
    <location>
        <position position="227"/>
    </location>
</feature>
<dbReference type="PROSITE" id="PS51459">
    <property type="entry name" value="FIDO"/>
    <property type="match status" value="1"/>
</dbReference>
<dbReference type="GO" id="GO:0006355">
    <property type="term" value="P:regulation of DNA-templated transcription"/>
    <property type="evidence" value="ECO:0007669"/>
    <property type="project" value="InterPro"/>
</dbReference>
<dbReference type="EMBL" id="CP005286">
    <property type="protein sequence ID" value="AJE31938.1"/>
    <property type="molecule type" value="Genomic_DNA"/>
</dbReference>
<keyword evidence="4" id="KW-0547">Nucleotide-binding</keyword>
<sequence>MTYRHLKKVFHAVGASAAGELHLARRNSEAALRWDLPVGEHTLFCILIPELVSLVEVIHRQEVEITRSWERLPPGVRGHYIRSLLLDEVVFTNAIEGVQSTRRQIQDALEDVRGASRQHRRFRELSHLYLALGHGNGVVPTSVQEIRELYDKIMDGELEEGERLDGELFRAEPVDVTDPGGRSVHRGFQPESKIIEGLHITLMAMSETQHAPLVSAVMSHFMFECIHPFYDGNGRTGRYLLGLRLSELLSTVTALSLSRILHEDRRKYYRAFSDVEDPLNRGDGTPFALMMMEAISESQQQLLTDLVAHHYLLGQLDEEMENLRQSGEIEPEHVRRILFLLGQIDLFGTSSGTRLSEIAAYLELSEQQTRHYLRNMEQDGLVSTTSLRPLRFILSPQGRRLLRLPEPGTDW</sequence>
<organism evidence="6 7">
    <name type="scientific">Corynebacterium humireducens NBRC 106098 = DSM 45392</name>
    <dbReference type="NCBI Taxonomy" id="1223515"/>
    <lineage>
        <taxon>Bacteria</taxon>
        <taxon>Bacillati</taxon>
        <taxon>Actinomycetota</taxon>
        <taxon>Actinomycetes</taxon>
        <taxon>Mycobacteriales</taxon>
        <taxon>Corynebacteriaceae</taxon>
        <taxon>Corynebacterium</taxon>
    </lineage>
</organism>
<dbReference type="AlphaFoldDB" id="A0A0B5D6I6"/>
<dbReference type="InterPro" id="IPR006793">
    <property type="entry name" value="FaeA"/>
</dbReference>
<feature type="binding site" evidence="4">
    <location>
        <begin position="268"/>
        <end position="269"/>
    </location>
    <ligand>
        <name>ATP</name>
        <dbReference type="ChEBI" id="CHEBI:30616"/>
    </ligand>
</feature>
<protein>
    <recommendedName>
        <fullName evidence="5">Fido domain-containing protein</fullName>
    </recommendedName>
</protein>
<evidence type="ECO:0000256" key="1">
    <source>
        <dbReference type="ARBA" id="ARBA00023015"/>
    </source>
</evidence>
<dbReference type="SUPFAM" id="SSF46785">
    <property type="entry name" value="Winged helix' DNA-binding domain"/>
    <property type="match status" value="1"/>
</dbReference>
<dbReference type="RefSeq" id="WP_040084548.1">
    <property type="nucleotide sequence ID" value="NZ_BCSU01000015.1"/>
</dbReference>
<dbReference type="STRING" id="1223515.B842_00390"/>
<dbReference type="Pfam" id="PF02661">
    <property type="entry name" value="Fic"/>
    <property type="match status" value="1"/>
</dbReference>
<dbReference type="InterPro" id="IPR036597">
    <property type="entry name" value="Fido-like_dom_sf"/>
</dbReference>
<keyword evidence="2" id="KW-0804">Transcription</keyword>
<name>A0A0B5D6I6_9CORY</name>
<dbReference type="OrthoDB" id="9813719at2"/>
<dbReference type="Proteomes" id="UP000031524">
    <property type="component" value="Chromosome"/>
</dbReference>
<keyword evidence="7" id="KW-1185">Reference proteome</keyword>
<dbReference type="Gene3D" id="1.10.3290.10">
    <property type="entry name" value="Fido-like domain"/>
    <property type="match status" value="1"/>
</dbReference>
<dbReference type="PANTHER" id="PTHR13504:SF40">
    <property type="entry name" value="FIDO DOMAIN-CONTAINING PROTEIN"/>
    <property type="match status" value="1"/>
</dbReference>
<evidence type="ECO:0000256" key="3">
    <source>
        <dbReference type="PIRSR" id="PIRSR640198-1"/>
    </source>
</evidence>
<evidence type="ECO:0000313" key="6">
    <source>
        <dbReference type="EMBL" id="AJE31938.1"/>
    </source>
</evidence>
<evidence type="ECO:0000256" key="4">
    <source>
        <dbReference type="PIRSR" id="PIRSR640198-2"/>
    </source>
</evidence>
<dbReference type="InterPro" id="IPR036390">
    <property type="entry name" value="WH_DNA-bd_sf"/>
</dbReference>
<evidence type="ECO:0000313" key="7">
    <source>
        <dbReference type="Proteomes" id="UP000031524"/>
    </source>
</evidence>
<reference evidence="6 7" key="1">
    <citation type="submission" date="2013-04" db="EMBL/GenBank/DDBJ databases">
        <title>Complete genome sequence of Corynebacterium humireducens DSM 45392(T), isolated from a wastewater-fed microbial fuel cell.</title>
        <authorList>
            <person name="Ruckert C."/>
            <person name="Albersmeier A."/>
            <person name="Kalinowski J."/>
        </authorList>
    </citation>
    <scope>NUCLEOTIDE SEQUENCE [LARGE SCALE GENOMIC DNA]</scope>
    <source>
        <strain evidence="7">MFC-5</strain>
    </source>
</reference>
<keyword evidence="4" id="KW-0067">ATP-binding</keyword>
<dbReference type="InterPro" id="IPR003812">
    <property type="entry name" value="Fido"/>
</dbReference>
<proteinExistence type="predicted"/>
<dbReference type="Pfam" id="PF04703">
    <property type="entry name" value="FaeA"/>
    <property type="match status" value="1"/>
</dbReference>
<dbReference type="PANTHER" id="PTHR13504">
    <property type="entry name" value="FIDO DOMAIN-CONTAINING PROTEIN DDB_G0283145"/>
    <property type="match status" value="1"/>
</dbReference>
<feature type="domain" description="Fido" evidence="5">
    <location>
        <begin position="141"/>
        <end position="293"/>
    </location>
</feature>
<accession>A0A0B5D6I6</accession>
<feature type="binding site" evidence="4">
    <location>
        <begin position="231"/>
        <end position="238"/>
    </location>
    <ligand>
        <name>ATP</name>
        <dbReference type="ChEBI" id="CHEBI:30616"/>
    </ligand>
</feature>
<dbReference type="InterPro" id="IPR040198">
    <property type="entry name" value="Fido_containing"/>
</dbReference>